<sequence length="303" mass="32866">MPPSLSVTGPTPEASPQTPTRNKGKRKAEEVEGADGTPPDQRKAAQKTTFAVESPRPHRASGTTTSSHSHAPSSYHRQKRARLSAASTSGSASIAGAMSVLGEDQPSSSYGPNAANTGSWTSRASIKRSLSRTSGRGSHRHSPNHRPPSVARSQRNSLSQASIPISALISPHAPSVSNRSSTYHSRDPRRPPPVQGTPWSLNLPEKGWKQNGTRWIDAGGSPRHAWLFFIGFVLFPLWWLAAFLPIPRTRHIGAGEMEKGVVLDDPQVEHDALSWRFRCRIMAAVSLLTYVPFIVCIAVFAPR</sequence>
<feature type="compositionally biased region" description="Low complexity" evidence="1">
    <location>
        <begin position="83"/>
        <end position="99"/>
    </location>
</feature>
<keyword evidence="2" id="KW-0472">Membrane</keyword>
<organism evidence="3 4">
    <name type="scientific">Cylindrobasidium torrendii FP15055 ss-10</name>
    <dbReference type="NCBI Taxonomy" id="1314674"/>
    <lineage>
        <taxon>Eukaryota</taxon>
        <taxon>Fungi</taxon>
        <taxon>Dikarya</taxon>
        <taxon>Basidiomycota</taxon>
        <taxon>Agaricomycotina</taxon>
        <taxon>Agaricomycetes</taxon>
        <taxon>Agaricomycetidae</taxon>
        <taxon>Agaricales</taxon>
        <taxon>Marasmiineae</taxon>
        <taxon>Physalacriaceae</taxon>
        <taxon>Cylindrobasidium</taxon>
    </lineage>
</organism>
<feature type="region of interest" description="Disordered" evidence="1">
    <location>
        <begin position="169"/>
        <end position="205"/>
    </location>
</feature>
<evidence type="ECO:0000313" key="3">
    <source>
        <dbReference type="EMBL" id="KIY71619.1"/>
    </source>
</evidence>
<feature type="transmembrane region" description="Helical" evidence="2">
    <location>
        <begin position="281"/>
        <end position="301"/>
    </location>
</feature>
<evidence type="ECO:0000256" key="2">
    <source>
        <dbReference type="SAM" id="Phobius"/>
    </source>
</evidence>
<proteinExistence type="predicted"/>
<gene>
    <name evidence="3" type="ORF">CYLTODRAFT_345542</name>
</gene>
<dbReference type="Proteomes" id="UP000054007">
    <property type="component" value="Unassembled WGS sequence"/>
</dbReference>
<name>A0A0D7BN66_9AGAR</name>
<feature type="compositionally biased region" description="Polar residues" evidence="1">
    <location>
        <begin position="1"/>
        <end position="21"/>
    </location>
</feature>
<dbReference type="AlphaFoldDB" id="A0A0D7BN66"/>
<feature type="compositionally biased region" description="Low complexity" evidence="1">
    <location>
        <begin position="61"/>
        <end position="75"/>
    </location>
</feature>
<keyword evidence="2" id="KW-1133">Transmembrane helix</keyword>
<dbReference type="OrthoDB" id="3266087at2759"/>
<keyword evidence="4" id="KW-1185">Reference proteome</keyword>
<keyword evidence="2" id="KW-0812">Transmembrane</keyword>
<accession>A0A0D7BN66</accession>
<protein>
    <submittedName>
        <fullName evidence="3">Uncharacterized protein</fullName>
    </submittedName>
</protein>
<dbReference type="EMBL" id="KN880452">
    <property type="protein sequence ID" value="KIY71619.1"/>
    <property type="molecule type" value="Genomic_DNA"/>
</dbReference>
<reference evidence="3 4" key="1">
    <citation type="journal article" date="2015" name="Fungal Genet. Biol.">
        <title>Evolution of novel wood decay mechanisms in Agaricales revealed by the genome sequences of Fistulina hepatica and Cylindrobasidium torrendii.</title>
        <authorList>
            <person name="Floudas D."/>
            <person name="Held B.W."/>
            <person name="Riley R."/>
            <person name="Nagy L.G."/>
            <person name="Koehler G."/>
            <person name="Ransdell A.S."/>
            <person name="Younus H."/>
            <person name="Chow J."/>
            <person name="Chiniquy J."/>
            <person name="Lipzen A."/>
            <person name="Tritt A."/>
            <person name="Sun H."/>
            <person name="Haridas S."/>
            <person name="LaButti K."/>
            <person name="Ohm R.A."/>
            <person name="Kues U."/>
            <person name="Blanchette R.A."/>
            <person name="Grigoriev I.V."/>
            <person name="Minto R.E."/>
            <person name="Hibbett D.S."/>
        </authorList>
    </citation>
    <scope>NUCLEOTIDE SEQUENCE [LARGE SCALE GENOMIC DNA]</scope>
    <source>
        <strain evidence="3 4">FP15055 ss-10</strain>
    </source>
</reference>
<feature type="transmembrane region" description="Helical" evidence="2">
    <location>
        <begin position="225"/>
        <end position="244"/>
    </location>
</feature>
<evidence type="ECO:0000313" key="4">
    <source>
        <dbReference type="Proteomes" id="UP000054007"/>
    </source>
</evidence>
<feature type="region of interest" description="Disordered" evidence="1">
    <location>
        <begin position="1"/>
        <end position="157"/>
    </location>
</feature>
<feature type="compositionally biased region" description="Polar residues" evidence="1">
    <location>
        <begin position="105"/>
        <end position="124"/>
    </location>
</feature>
<evidence type="ECO:0000256" key="1">
    <source>
        <dbReference type="SAM" id="MobiDB-lite"/>
    </source>
</evidence>